<accession>A0AAV1R266</accession>
<feature type="coiled-coil region" evidence="1">
    <location>
        <begin position="91"/>
        <end position="118"/>
    </location>
</feature>
<name>A0AAV1R266_9ROSI</name>
<dbReference type="EMBL" id="CAWUPB010000851">
    <property type="protein sequence ID" value="CAK7327095.1"/>
    <property type="molecule type" value="Genomic_DNA"/>
</dbReference>
<gene>
    <name evidence="2" type="ORF">DCAF_LOCUS4802</name>
</gene>
<feature type="non-terminal residue" evidence="2">
    <location>
        <position position="1"/>
    </location>
</feature>
<keyword evidence="1" id="KW-0175">Coiled coil</keyword>
<dbReference type="AlphaFoldDB" id="A0AAV1R266"/>
<dbReference type="Proteomes" id="UP001314170">
    <property type="component" value="Unassembled WGS sequence"/>
</dbReference>
<evidence type="ECO:0000313" key="3">
    <source>
        <dbReference type="Proteomes" id="UP001314170"/>
    </source>
</evidence>
<sequence length="127" mass="15089">GRGSALKLFERMKKDSSKPNVKTYAPLSKTSYRKKNMRLLKFLWSHLFKNNKKRKNQLHMNRKLEHACFYFQEALLKGMVPMDTTYKLLLKKLERQNMAELKGKIEKLMLQAKVEQENRKCDGAEPR</sequence>
<proteinExistence type="predicted"/>
<dbReference type="InterPro" id="IPR011990">
    <property type="entry name" value="TPR-like_helical_dom_sf"/>
</dbReference>
<dbReference type="Gene3D" id="1.25.40.10">
    <property type="entry name" value="Tetratricopeptide repeat domain"/>
    <property type="match status" value="1"/>
</dbReference>
<organism evidence="2 3">
    <name type="scientific">Dovyalis caffra</name>
    <dbReference type="NCBI Taxonomy" id="77055"/>
    <lineage>
        <taxon>Eukaryota</taxon>
        <taxon>Viridiplantae</taxon>
        <taxon>Streptophyta</taxon>
        <taxon>Embryophyta</taxon>
        <taxon>Tracheophyta</taxon>
        <taxon>Spermatophyta</taxon>
        <taxon>Magnoliopsida</taxon>
        <taxon>eudicotyledons</taxon>
        <taxon>Gunneridae</taxon>
        <taxon>Pentapetalae</taxon>
        <taxon>rosids</taxon>
        <taxon>fabids</taxon>
        <taxon>Malpighiales</taxon>
        <taxon>Salicaceae</taxon>
        <taxon>Flacourtieae</taxon>
        <taxon>Dovyalis</taxon>
    </lineage>
</organism>
<evidence type="ECO:0000313" key="2">
    <source>
        <dbReference type="EMBL" id="CAK7327095.1"/>
    </source>
</evidence>
<keyword evidence="3" id="KW-1185">Reference proteome</keyword>
<reference evidence="2 3" key="1">
    <citation type="submission" date="2024-01" db="EMBL/GenBank/DDBJ databases">
        <authorList>
            <person name="Waweru B."/>
        </authorList>
    </citation>
    <scope>NUCLEOTIDE SEQUENCE [LARGE SCALE GENOMIC DNA]</scope>
</reference>
<evidence type="ECO:0000256" key="1">
    <source>
        <dbReference type="SAM" id="Coils"/>
    </source>
</evidence>
<protein>
    <submittedName>
        <fullName evidence="2">Uncharacterized protein</fullName>
    </submittedName>
</protein>
<comment type="caution">
    <text evidence="2">The sequence shown here is derived from an EMBL/GenBank/DDBJ whole genome shotgun (WGS) entry which is preliminary data.</text>
</comment>